<name>A0A9D2K9J1_9BACT</name>
<dbReference type="GO" id="GO:0005886">
    <property type="term" value="C:plasma membrane"/>
    <property type="evidence" value="ECO:0007669"/>
    <property type="project" value="UniProtKB-SubCell"/>
</dbReference>
<dbReference type="Proteomes" id="UP000824176">
    <property type="component" value="Unassembled WGS sequence"/>
</dbReference>
<evidence type="ECO:0000256" key="8">
    <source>
        <dbReference type="PROSITE-ProRule" id="PRU00169"/>
    </source>
</evidence>
<dbReference type="InterPro" id="IPR036097">
    <property type="entry name" value="HisK_dim/P_sf"/>
</dbReference>
<dbReference type="SUPFAM" id="SSF52172">
    <property type="entry name" value="CheY-like"/>
    <property type="match status" value="1"/>
</dbReference>
<feature type="coiled-coil region" evidence="9">
    <location>
        <begin position="448"/>
        <end position="475"/>
    </location>
</feature>
<dbReference type="InterPro" id="IPR003594">
    <property type="entry name" value="HATPase_dom"/>
</dbReference>
<organism evidence="13 14">
    <name type="scientific">Candidatus Mucispirillum faecigallinarum</name>
    <dbReference type="NCBI Taxonomy" id="2838699"/>
    <lineage>
        <taxon>Bacteria</taxon>
        <taxon>Pseudomonadati</taxon>
        <taxon>Deferribacterota</taxon>
        <taxon>Deferribacteres</taxon>
        <taxon>Deferribacterales</taxon>
        <taxon>Mucispirillaceae</taxon>
        <taxon>Mucispirillum</taxon>
    </lineage>
</organism>
<feature type="domain" description="Response regulatory" evidence="12">
    <location>
        <begin position="725"/>
        <end position="846"/>
    </location>
</feature>
<feature type="modified residue" description="4-aspartylphosphate" evidence="8">
    <location>
        <position position="777"/>
    </location>
</feature>
<evidence type="ECO:0000259" key="12">
    <source>
        <dbReference type="PROSITE" id="PS50110"/>
    </source>
</evidence>
<feature type="domain" description="Histidine kinase" evidence="11">
    <location>
        <begin position="478"/>
        <end position="699"/>
    </location>
</feature>
<evidence type="ECO:0000256" key="6">
    <source>
        <dbReference type="ARBA" id="ARBA00022692"/>
    </source>
</evidence>
<dbReference type="PRINTS" id="PR00344">
    <property type="entry name" value="BCTRLSENSOR"/>
</dbReference>
<keyword evidence="5 8" id="KW-0597">Phosphoprotein</keyword>
<accession>A0A9D2K9J1</accession>
<keyword evidence="9" id="KW-0175">Coiled coil</keyword>
<keyword evidence="10" id="KW-0472">Membrane</keyword>
<dbReference type="InterPro" id="IPR001789">
    <property type="entry name" value="Sig_transdc_resp-reg_receiver"/>
</dbReference>
<dbReference type="InterPro" id="IPR036890">
    <property type="entry name" value="HATPase_C_sf"/>
</dbReference>
<dbReference type="SMART" id="SM00388">
    <property type="entry name" value="HisKA"/>
    <property type="match status" value="1"/>
</dbReference>
<gene>
    <name evidence="13" type="ORF">H9804_00185</name>
</gene>
<dbReference type="CDD" id="cd00082">
    <property type="entry name" value="HisKA"/>
    <property type="match status" value="1"/>
</dbReference>
<dbReference type="SUPFAM" id="SSF55874">
    <property type="entry name" value="ATPase domain of HSP90 chaperone/DNA topoisomerase II/histidine kinase"/>
    <property type="match status" value="1"/>
</dbReference>
<dbReference type="InterPro" id="IPR003661">
    <property type="entry name" value="HisK_dim/P_dom"/>
</dbReference>
<dbReference type="Gene3D" id="3.40.50.2300">
    <property type="match status" value="1"/>
</dbReference>
<dbReference type="CDD" id="cd17546">
    <property type="entry name" value="REC_hyHK_CKI1_RcsC-like"/>
    <property type="match status" value="1"/>
</dbReference>
<evidence type="ECO:0000256" key="2">
    <source>
        <dbReference type="ARBA" id="ARBA00004651"/>
    </source>
</evidence>
<evidence type="ECO:0000256" key="9">
    <source>
        <dbReference type="SAM" id="Coils"/>
    </source>
</evidence>
<proteinExistence type="predicted"/>
<reference evidence="13" key="2">
    <citation type="submission" date="2021-04" db="EMBL/GenBank/DDBJ databases">
        <authorList>
            <person name="Gilroy R."/>
        </authorList>
    </citation>
    <scope>NUCLEOTIDE SEQUENCE</scope>
    <source>
        <strain evidence="13">ChiW4-1371</strain>
    </source>
</reference>
<dbReference type="EC" id="2.7.13.3" evidence="3"/>
<evidence type="ECO:0000256" key="4">
    <source>
        <dbReference type="ARBA" id="ARBA00022475"/>
    </source>
</evidence>
<sequence>MGKEKINRLRFTSSYRALIFFAVFIAITGIIFTFSRVAYQEKINQRIENVGINTLELLYTKTTFLSQLYSYSLQTASDELITYIANNATKDDYIKWLNTYYEHLRRTLFLQDINVYFANDNMFVDREYGDILETGEKNNYKNRVWYTNAIKNPGTPVFSEVYQDMITKRYVATASISLPDNKGVLAIDLHTDTLGTNKFFNQHTLDTKMNFLIDDKGEMIAFYSKDNKSINEYSEFLSGIKQNILESHNRYGFFKMEYVNGNKYSIFYRQNPRTKYYSITVIDDNVMHSAIEDEYSKYIIIFIMLAFAVTISYIDGYYLKKRADDSDSTVDMLGYIYYCIYRVNLENNTYSIVRSTGSVCRIRPNGMYEDFFKKYVDTLDEASKEEFIDTFSLERLKSMSKSSSFNMDKYFHKIDNGENKWINIRIIRNKAISKENILLCFKECGIEREQELAHIELLEEAVEALKESAAAKRILYSSVSNDMRTPLNCIIGISELMALNIDDRQKLLDYIEKIKISGSQLLTLISNFLEMAQSESKALDYSLVEFNLENKINEICSLFHTVAERDNKKFIVDFNVTHKNIKGDANTLMHILSNILSNAFKYTKDNGIIKFTVQENTVPSIPRFQFIIEDNGIGMSEDFLKTIFTPFNRENRNDTKNITGAGLGLSIVNGQVKHMNGDIKIESQYEKGTKVIITLPFEVMKSNTLNQDVDNKNDNIDNESLSGLNVLVAEDNVVNMQILTELLKLKNINVTQTFNGLEAVNTFKNSKEGTFDILIIDIQMPVLNGLETAKDIRNLDRSDAKTVPIIALSANVFEEDVAASLEAGMNEHLAKPVNLPQLYGTIVKLIKNKVNI</sequence>
<evidence type="ECO:0000256" key="5">
    <source>
        <dbReference type="ARBA" id="ARBA00022553"/>
    </source>
</evidence>
<dbReference type="AlphaFoldDB" id="A0A9D2K9J1"/>
<comment type="catalytic activity">
    <reaction evidence="1">
        <text>ATP + protein L-histidine = ADP + protein N-phospho-L-histidine.</text>
        <dbReference type="EC" id="2.7.13.3"/>
    </reaction>
</comment>
<dbReference type="SUPFAM" id="SSF103190">
    <property type="entry name" value="Sensory domain-like"/>
    <property type="match status" value="1"/>
</dbReference>
<keyword evidence="4" id="KW-1003">Cell membrane</keyword>
<comment type="caution">
    <text evidence="13">The sequence shown here is derived from an EMBL/GenBank/DDBJ whole genome shotgun (WGS) entry which is preliminary data.</text>
</comment>
<dbReference type="SMART" id="SM00387">
    <property type="entry name" value="HATPase_c"/>
    <property type="match status" value="1"/>
</dbReference>
<dbReference type="EMBL" id="DXAQ01000004">
    <property type="protein sequence ID" value="HIZ88339.1"/>
    <property type="molecule type" value="Genomic_DNA"/>
</dbReference>
<evidence type="ECO:0000256" key="10">
    <source>
        <dbReference type="SAM" id="Phobius"/>
    </source>
</evidence>
<evidence type="ECO:0000313" key="13">
    <source>
        <dbReference type="EMBL" id="HIZ88339.1"/>
    </source>
</evidence>
<evidence type="ECO:0000256" key="1">
    <source>
        <dbReference type="ARBA" id="ARBA00000085"/>
    </source>
</evidence>
<evidence type="ECO:0000256" key="3">
    <source>
        <dbReference type="ARBA" id="ARBA00012438"/>
    </source>
</evidence>
<dbReference type="Gene3D" id="3.30.565.10">
    <property type="entry name" value="Histidine kinase-like ATPase, C-terminal domain"/>
    <property type="match status" value="1"/>
</dbReference>
<dbReference type="InterPro" id="IPR004358">
    <property type="entry name" value="Sig_transdc_His_kin-like_C"/>
</dbReference>
<feature type="transmembrane region" description="Helical" evidence="10">
    <location>
        <begin position="17"/>
        <end position="39"/>
    </location>
</feature>
<evidence type="ECO:0000313" key="14">
    <source>
        <dbReference type="Proteomes" id="UP000824176"/>
    </source>
</evidence>
<dbReference type="InterPro" id="IPR050956">
    <property type="entry name" value="2C_system_His_kinase"/>
</dbReference>
<dbReference type="Gene3D" id="1.10.287.130">
    <property type="match status" value="1"/>
</dbReference>
<dbReference type="PANTHER" id="PTHR43719">
    <property type="entry name" value="TWO-COMPONENT HISTIDINE KINASE"/>
    <property type="match status" value="1"/>
</dbReference>
<keyword evidence="6 10" id="KW-0812">Transmembrane</keyword>
<dbReference type="CDD" id="cd18774">
    <property type="entry name" value="PDC2_HK_sensor"/>
    <property type="match status" value="1"/>
</dbReference>
<dbReference type="SUPFAM" id="SSF47384">
    <property type="entry name" value="Homodimeric domain of signal transducing histidine kinase"/>
    <property type="match status" value="1"/>
</dbReference>
<protein>
    <recommendedName>
        <fullName evidence="3">histidine kinase</fullName>
        <ecNumber evidence="3">2.7.13.3</ecNumber>
    </recommendedName>
</protein>
<dbReference type="InterPro" id="IPR005467">
    <property type="entry name" value="His_kinase_dom"/>
</dbReference>
<dbReference type="Pfam" id="PF02518">
    <property type="entry name" value="HATPase_c"/>
    <property type="match status" value="1"/>
</dbReference>
<dbReference type="PROSITE" id="PS50110">
    <property type="entry name" value="RESPONSE_REGULATORY"/>
    <property type="match status" value="1"/>
</dbReference>
<evidence type="ECO:0000259" key="11">
    <source>
        <dbReference type="PROSITE" id="PS50109"/>
    </source>
</evidence>
<keyword evidence="7 10" id="KW-1133">Transmembrane helix</keyword>
<dbReference type="SMART" id="SM00448">
    <property type="entry name" value="REC"/>
    <property type="match status" value="1"/>
</dbReference>
<dbReference type="Gene3D" id="3.30.450.20">
    <property type="entry name" value="PAS domain"/>
    <property type="match status" value="2"/>
</dbReference>
<comment type="subcellular location">
    <subcellularLocation>
        <location evidence="2">Cell membrane</location>
        <topology evidence="2">Multi-pass membrane protein</topology>
    </subcellularLocation>
</comment>
<dbReference type="InterPro" id="IPR011006">
    <property type="entry name" value="CheY-like_superfamily"/>
</dbReference>
<dbReference type="InterPro" id="IPR029151">
    <property type="entry name" value="Sensor-like_sf"/>
</dbReference>
<dbReference type="PROSITE" id="PS50109">
    <property type="entry name" value="HIS_KIN"/>
    <property type="match status" value="1"/>
</dbReference>
<evidence type="ECO:0000256" key="7">
    <source>
        <dbReference type="ARBA" id="ARBA00022989"/>
    </source>
</evidence>
<dbReference type="PANTHER" id="PTHR43719:SF28">
    <property type="entry name" value="PEROXIDE STRESS-ACTIVATED HISTIDINE KINASE MAK1-RELATED"/>
    <property type="match status" value="1"/>
</dbReference>
<dbReference type="Pfam" id="PF00072">
    <property type="entry name" value="Response_reg"/>
    <property type="match status" value="1"/>
</dbReference>
<dbReference type="Pfam" id="PF00512">
    <property type="entry name" value="HisKA"/>
    <property type="match status" value="1"/>
</dbReference>
<dbReference type="GO" id="GO:0000155">
    <property type="term" value="F:phosphorelay sensor kinase activity"/>
    <property type="evidence" value="ECO:0007669"/>
    <property type="project" value="InterPro"/>
</dbReference>
<reference evidence="13" key="1">
    <citation type="journal article" date="2021" name="PeerJ">
        <title>Extensive microbial diversity within the chicken gut microbiome revealed by metagenomics and culture.</title>
        <authorList>
            <person name="Gilroy R."/>
            <person name="Ravi A."/>
            <person name="Getino M."/>
            <person name="Pursley I."/>
            <person name="Horton D.L."/>
            <person name="Alikhan N.F."/>
            <person name="Baker D."/>
            <person name="Gharbi K."/>
            <person name="Hall N."/>
            <person name="Watson M."/>
            <person name="Adriaenssens E.M."/>
            <person name="Foster-Nyarko E."/>
            <person name="Jarju S."/>
            <person name="Secka A."/>
            <person name="Antonio M."/>
            <person name="Oren A."/>
            <person name="Chaudhuri R.R."/>
            <person name="La Ragione R."/>
            <person name="Hildebrand F."/>
            <person name="Pallen M.J."/>
        </authorList>
    </citation>
    <scope>NUCLEOTIDE SEQUENCE</scope>
    <source>
        <strain evidence="13">ChiW4-1371</strain>
    </source>
</reference>
<dbReference type="CDD" id="cd18773">
    <property type="entry name" value="PDC1_HK_sensor"/>
    <property type="match status" value="1"/>
</dbReference>